<keyword evidence="2" id="KW-0732">Signal</keyword>
<feature type="chain" id="PRO_5027088260" evidence="2">
    <location>
        <begin position="29"/>
        <end position="141"/>
    </location>
</feature>
<dbReference type="InterPro" id="IPR013096">
    <property type="entry name" value="Cupin_2"/>
</dbReference>
<feature type="signal peptide" evidence="2">
    <location>
        <begin position="1"/>
        <end position="28"/>
    </location>
</feature>
<proteinExistence type="predicted"/>
<gene>
    <name evidence="4" type="ORF">F6X51_25420</name>
</gene>
<dbReference type="PANTHER" id="PTHR38599">
    <property type="entry name" value="CUPIN DOMAIN PROTEIN (AFU_ORTHOLOGUE AFUA_3G13620)"/>
    <property type="match status" value="1"/>
</dbReference>
<feature type="domain" description="Cupin type-2" evidence="3">
    <location>
        <begin position="59"/>
        <end position="123"/>
    </location>
</feature>
<dbReference type="InterPro" id="IPR011051">
    <property type="entry name" value="RmlC_Cupin_sf"/>
</dbReference>
<feature type="region of interest" description="Disordered" evidence="1">
    <location>
        <begin position="27"/>
        <end position="46"/>
    </location>
</feature>
<evidence type="ECO:0000259" key="3">
    <source>
        <dbReference type="Pfam" id="PF07883"/>
    </source>
</evidence>
<feature type="compositionally biased region" description="Polar residues" evidence="1">
    <location>
        <begin position="30"/>
        <end position="45"/>
    </location>
</feature>
<dbReference type="EMBL" id="VZZJ01000040">
    <property type="protein sequence ID" value="KAB1069322.1"/>
    <property type="molecule type" value="Genomic_DNA"/>
</dbReference>
<protein>
    <submittedName>
        <fullName evidence="4">Cupin domain-containing protein</fullName>
    </submittedName>
</protein>
<evidence type="ECO:0000313" key="5">
    <source>
        <dbReference type="Proteomes" id="UP000441523"/>
    </source>
</evidence>
<organism evidence="4 5">
    <name type="scientific">Methylobacterium planeticum</name>
    <dbReference type="NCBI Taxonomy" id="2615211"/>
    <lineage>
        <taxon>Bacteria</taxon>
        <taxon>Pseudomonadati</taxon>
        <taxon>Pseudomonadota</taxon>
        <taxon>Alphaproteobacteria</taxon>
        <taxon>Hyphomicrobiales</taxon>
        <taxon>Methylobacteriaceae</taxon>
        <taxon>Methylobacterium</taxon>
    </lineage>
</organism>
<evidence type="ECO:0000256" key="1">
    <source>
        <dbReference type="SAM" id="MobiDB-lite"/>
    </source>
</evidence>
<dbReference type="PANTHER" id="PTHR38599:SF1">
    <property type="entry name" value="CUPIN DOMAIN PROTEIN (AFU_ORTHOLOGUE AFUA_3G13620)"/>
    <property type="match status" value="1"/>
</dbReference>
<evidence type="ECO:0000313" key="4">
    <source>
        <dbReference type="EMBL" id="KAB1069322.1"/>
    </source>
</evidence>
<dbReference type="RefSeq" id="WP_150966661.1">
    <property type="nucleotide sequence ID" value="NZ_VZZJ01000040.1"/>
</dbReference>
<comment type="caution">
    <text evidence="4">The sequence shown here is derived from an EMBL/GenBank/DDBJ whole genome shotgun (WGS) entry which is preliminary data.</text>
</comment>
<accession>A0A6N6MM08</accession>
<dbReference type="Proteomes" id="UP000441523">
    <property type="component" value="Unassembled WGS sequence"/>
</dbReference>
<dbReference type="InterPro" id="IPR014710">
    <property type="entry name" value="RmlC-like_jellyroll"/>
</dbReference>
<dbReference type="Pfam" id="PF07883">
    <property type="entry name" value="Cupin_2"/>
    <property type="match status" value="1"/>
</dbReference>
<dbReference type="Gene3D" id="2.60.120.10">
    <property type="entry name" value="Jelly Rolls"/>
    <property type="match status" value="1"/>
</dbReference>
<reference evidence="4 5" key="1">
    <citation type="submission" date="2019-09" db="EMBL/GenBank/DDBJ databases">
        <title>YIM 132548 draft genome.</title>
        <authorList>
            <person name="Jiang L."/>
        </authorList>
    </citation>
    <scope>NUCLEOTIDE SEQUENCE [LARGE SCALE GENOMIC DNA]</scope>
    <source>
        <strain evidence="4 5">YIM 132548</strain>
    </source>
</reference>
<sequence>MITRRGFTACAICAAVSSAGFLATEAGAQPSPSGTSPIKRNTLSKTDVPGGNMIAILMTVDVPAGVDVPRHTHPGIESTYVLEGEAELYVQGQPDMKLMPSGAFQVPPEVPHGIRNVAKPMKLSITYIVDKDKPLLTLAPA</sequence>
<keyword evidence="5" id="KW-1185">Reference proteome</keyword>
<evidence type="ECO:0000256" key="2">
    <source>
        <dbReference type="SAM" id="SignalP"/>
    </source>
</evidence>
<dbReference type="AlphaFoldDB" id="A0A6N6MM08"/>
<name>A0A6N6MM08_9HYPH</name>
<dbReference type="CDD" id="cd02235">
    <property type="entry name" value="cupin_BLL4011-like"/>
    <property type="match status" value="1"/>
</dbReference>
<dbReference type="SUPFAM" id="SSF51182">
    <property type="entry name" value="RmlC-like cupins"/>
    <property type="match status" value="1"/>
</dbReference>